<evidence type="ECO:0000259" key="2">
    <source>
        <dbReference type="Pfam" id="PF00535"/>
    </source>
</evidence>
<dbReference type="PANTHER" id="PTHR43685:SF3">
    <property type="entry name" value="SLR2126 PROTEIN"/>
    <property type="match status" value="1"/>
</dbReference>
<evidence type="ECO:0000313" key="3">
    <source>
        <dbReference type="EMBL" id="PIZ93002.1"/>
    </source>
</evidence>
<dbReference type="EMBL" id="PFPI01000038">
    <property type="protein sequence ID" value="PIZ93002.1"/>
    <property type="molecule type" value="Genomic_DNA"/>
</dbReference>
<keyword evidence="1" id="KW-1133">Transmembrane helix</keyword>
<feature type="domain" description="Glycosyltransferase 2-like" evidence="2">
    <location>
        <begin position="4"/>
        <end position="131"/>
    </location>
</feature>
<proteinExistence type="predicted"/>
<dbReference type="Pfam" id="PF00535">
    <property type="entry name" value="Glycos_transf_2"/>
    <property type="match status" value="1"/>
</dbReference>
<dbReference type="Proteomes" id="UP000230078">
    <property type="component" value="Unassembled WGS sequence"/>
</dbReference>
<comment type="caution">
    <text evidence="3">The sequence shown here is derived from an EMBL/GenBank/DDBJ whole genome shotgun (WGS) entry which is preliminary data.</text>
</comment>
<sequence>MFVSLIIPTIVERKNELVRLLSSVASQKKIPDEVIIVMQGFGNNYVSAVASIQQSFPMLTFVCIQSSIRSLTKARNEGVCKSRGDIIAFSDDDIILEPNYIEKMIHFFETYPKALGVQGLITDFVEGHTKKIGGNSFVYACYNVFAKIFLLNNSSTKNKLLLSGRSQYATHVKTVTPCEWLSGIGAYRKSVFTEFTFDESLGGYALGEDKLFSYPINQTYPGVLYIDPSIRCKHVYGEQGRPKNEELVRMKVQNIHYIWNKLMSDRGFLAKIAFWWANIGDFISVFFASILRVYSFRFFLLHVRAYFALIGHTYDT</sequence>
<dbReference type="InterPro" id="IPR029044">
    <property type="entry name" value="Nucleotide-diphossugar_trans"/>
</dbReference>
<evidence type="ECO:0000256" key="1">
    <source>
        <dbReference type="SAM" id="Phobius"/>
    </source>
</evidence>
<dbReference type="Gene3D" id="3.90.550.10">
    <property type="entry name" value="Spore Coat Polysaccharide Biosynthesis Protein SpsA, Chain A"/>
    <property type="match status" value="1"/>
</dbReference>
<name>A0A2M7V3E0_9BACT</name>
<dbReference type="InterPro" id="IPR050834">
    <property type="entry name" value="Glycosyltransf_2"/>
</dbReference>
<keyword evidence="1" id="KW-0812">Transmembrane</keyword>
<dbReference type="PANTHER" id="PTHR43685">
    <property type="entry name" value="GLYCOSYLTRANSFERASE"/>
    <property type="match status" value="1"/>
</dbReference>
<protein>
    <recommendedName>
        <fullName evidence="2">Glycosyltransferase 2-like domain-containing protein</fullName>
    </recommendedName>
</protein>
<gene>
    <name evidence="3" type="ORF">COX83_03055</name>
</gene>
<dbReference type="InterPro" id="IPR001173">
    <property type="entry name" value="Glyco_trans_2-like"/>
</dbReference>
<dbReference type="CDD" id="cd00761">
    <property type="entry name" value="Glyco_tranf_GTA_type"/>
    <property type="match status" value="1"/>
</dbReference>
<accession>A0A2M7V3E0</accession>
<evidence type="ECO:0000313" key="4">
    <source>
        <dbReference type="Proteomes" id="UP000230078"/>
    </source>
</evidence>
<dbReference type="AlphaFoldDB" id="A0A2M7V3E0"/>
<dbReference type="SUPFAM" id="SSF53448">
    <property type="entry name" value="Nucleotide-diphospho-sugar transferases"/>
    <property type="match status" value="1"/>
</dbReference>
<reference evidence="4" key="1">
    <citation type="submission" date="2017-09" db="EMBL/GenBank/DDBJ databases">
        <title>Depth-based differentiation of microbial function through sediment-hosted aquifers and enrichment of novel symbionts in the deep terrestrial subsurface.</title>
        <authorList>
            <person name="Probst A.J."/>
            <person name="Ladd B."/>
            <person name="Jarett J.K."/>
            <person name="Geller-Mcgrath D.E."/>
            <person name="Sieber C.M.K."/>
            <person name="Emerson J.B."/>
            <person name="Anantharaman K."/>
            <person name="Thomas B.C."/>
            <person name="Malmstrom R."/>
            <person name="Stieglmeier M."/>
            <person name="Klingl A."/>
            <person name="Woyke T."/>
            <person name="Ryan C.M."/>
            <person name="Banfield J.F."/>
        </authorList>
    </citation>
    <scope>NUCLEOTIDE SEQUENCE [LARGE SCALE GENOMIC DNA]</scope>
</reference>
<feature type="transmembrane region" description="Helical" evidence="1">
    <location>
        <begin position="273"/>
        <end position="294"/>
    </location>
</feature>
<keyword evidence="1" id="KW-0472">Membrane</keyword>
<organism evidence="3 4">
    <name type="scientific">Candidatus Magasanikbacteria bacterium CG_4_10_14_0_2_um_filter_41_31</name>
    <dbReference type="NCBI Taxonomy" id="1974639"/>
    <lineage>
        <taxon>Bacteria</taxon>
        <taxon>Candidatus Magasanikiibacteriota</taxon>
    </lineage>
</organism>